<evidence type="ECO:0000259" key="1">
    <source>
        <dbReference type="Pfam" id="PF17919"/>
    </source>
</evidence>
<dbReference type="Pfam" id="PF17919">
    <property type="entry name" value="RT_RNaseH_2"/>
    <property type="match status" value="1"/>
</dbReference>
<dbReference type="OrthoDB" id="1194521at2759"/>
<dbReference type="InterPro" id="IPR043502">
    <property type="entry name" value="DNA/RNA_pol_sf"/>
</dbReference>
<dbReference type="STRING" id="4097.A0A1S4B870"/>
<dbReference type="KEGG" id="nta:107805521"/>
<dbReference type="RefSeq" id="XP_016485069.1">
    <property type="nucleotide sequence ID" value="XM_016629583.1"/>
</dbReference>
<reference evidence="2" key="1">
    <citation type="submission" date="2025-08" db="UniProtKB">
        <authorList>
            <consortium name="RefSeq"/>
        </authorList>
    </citation>
    <scope>IDENTIFICATION</scope>
</reference>
<dbReference type="InterPro" id="IPR041577">
    <property type="entry name" value="RT_RNaseH_2"/>
</dbReference>
<accession>A0A1S4B870</accession>
<gene>
    <name evidence="2" type="primary">LOC107805521</name>
</gene>
<protein>
    <recommendedName>
        <fullName evidence="1">Reverse transcriptase/retrotransposon-derived protein RNase H-like domain-containing protein</fullName>
    </recommendedName>
</protein>
<feature type="domain" description="Reverse transcriptase/retrotransposon-derived protein RNase H-like" evidence="1">
    <location>
        <begin position="68"/>
        <end position="148"/>
    </location>
</feature>
<name>A0A1S4B870_TOBAC</name>
<organism evidence="2">
    <name type="scientific">Nicotiana tabacum</name>
    <name type="common">Common tobacco</name>
    <dbReference type="NCBI Taxonomy" id="4097"/>
    <lineage>
        <taxon>Eukaryota</taxon>
        <taxon>Viridiplantae</taxon>
        <taxon>Streptophyta</taxon>
        <taxon>Embryophyta</taxon>
        <taxon>Tracheophyta</taxon>
        <taxon>Spermatophyta</taxon>
        <taxon>Magnoliopsida</taxon>
        <taxon>eudicotyledons</taxon>
        <taxon>Gunneridae</taxon>
        <taxon>Pentapetalae</taxon>
        <taxon>asterids</taxon>
        <taxon>lamiids</taxon>
        <taxon>Solanales</taxon>
        <taxon>Solanaceae</taxon>
        <taxon>Nicotianoideae</taxon>
        <taxon>Nicotianeae</taxon>
        <taxon>Nicotiana</taxon>
    </lineage>
</organism>
<dbReference type="PaxDb" id="4097-A0A1S4B870"/>
<evidence type="ECO:0000313" key="2">
    <source>
        <dbReference type="RefSeq" id="XP_016485069.1"/>
    </source>
</evidence>
<dbReference type="PANTHER" id="PTHR34072">
    <property type="entry name" value="ENZYMATIC POLYPROTEIN-RELATED"/>
    <property type="match status" value="1"/>
</dbReference>
<feature type="non-terminal residue" evidence="2">
    <location>
        <position position="288"/>
    </location>
</feature>
<proteinExistence type="predicted"/>
<sequence length="288" mass="33642">MDEQLIDPSVYLKDSLEKEIVLFESLEINDEVEEMTHILNASCEFMKGGKIAESSMLLEKDTSFKFYDACLKAFDEMKRRLVTVPIIITPDWKLSFELMCDASGRAVGAVLRQRKEKIFYSIHYASITLNPAQMNYTVTEKELLAVEFDLEIRDRKGTENQVADHLSRFENRGHITEGESLKETFHDKQLLAITSDETPWYMDYVNFIASGVTPPAFTDDHRRRFLHDVRFYMWDEPFLYKQCADQLVSKNRYNHEEERDAFAKYFGIDYVSQWVESIAFPTNDAKVV</sequence>
<dbReference type="SUPFAM" id="SSF56672">
    <property type="entry name" value="DNA/RNA polymerases"/>
    <property type="match status" value="1"/>
</dbReference>
<dbReference type="PANTHER" id="PTHR34072:SF57">
    <property type="entry name" value="RNA-DIRECTED DNA POLYMERASE"/>
    <property type="match status" value="1"/>
</dbReference>
<dbReference type="AlphaFoldDB" id="A0A1S4B870"/>